<feature type="region of interest" description="Disordered" evidence="1">
    <location>
        <begin position="204"/>
        <end position="229"/>
    </location>
</feature>
<reference evidence="5" key="1">
    <citation type="submission" date="2016-06" db="EMBL/GenBank/DDBJ databases">
        <title>First high quality genome sequence of Plasmodium coatneyi using continuous long reads from single molecule, real-time sequencing.</title>
        <authorList>
            <person name="Chien J.-T."/>
            <person name="Pakala S.B."/>
            <person name="Geraldo J.A."/>
            <person name="Lapp S.A."/>
            <person name="Barnwell J.W."/>
            <person name="Kissinger J.C."/>
            <person name="Galinski M.R."/>
            <person name="Humphrey J.C."/>
        </authorList>
    </citation>
    <scope>NUCLEOTIDE SEQUENCE [LARGE SCALE GENOMIC DNA]</scope>
    <source>
        <strain evidence="5">Hackeri</strain>
    </source>
</reference>
<feature type="compositionally biased region" description="Low complexity" evidence="1">
    <location>
        <begin position="43"/>
        <end position="86"/>
    </location>
</feature>
<accession>A0A1B1E4R8</accession>
<evidence type="ECO:0000259" key="3">
    <source>
        <dbReference type="Pfam" id="PF12879"/>
    </source>
</evidence>
<keyword evidence="5" id="KW-1185">Reference proteome</keyword>
<protein>
    <submittedName>
        <fullName evidence="4">SICA antigen</fullName>
    </submittedName>
</protein>
<dbReference type="GeneID" id="30911293"/>
<evidence type="ECO:0000256" key="1">
    <source>
        <dbReference type="SAM" id="MobiDB-lite"/>
    </source>
</evidence>
<keyword evidence="2" id="KW-0472">Membrane</keyword>
<proteinExistence type="predicted"/>
<dbReference type="VEuPathDB" id="PlasmoDB:PCOAH_00045620"/>
<feature type="domain" description="Schizont-infected cell agglutination C-terminal" evidence="3">
    <location>
        <begin position="163"/>
        <end position="292"/>
    </location>
</feature>
<feature type="compositionally biased region" description="Gly residues" evidence="1">
    <location>
        <begin position="7"/>
        <end position="16"/>
    </location>
</feature>
<sequence>MCADQGGEPGSSGPGSTGTWNPASSGTGSTGTWNPGSSGSGSTGTWNPGSSGHATAGSEASGGVAAVAPAAGDPGAQPQAPASPVLPARPPPPPPPRRPSTPRQGQSPTPAAVVTPKIGSAGVITKKGGGWKEGVVNPSDLTPYLPLIPILMGLSAMSYLLWKYFFLGKKRKRYRRAHKVRGSPSLEEQLLAHVDDQDGPHEYTLVKERRQPRSVPTKTKRPKKQGVSRPVRRRTIIDIHLEVLDECQREDLHSTKGDFVKTIVEEFMGSEFIKEEKTPKECVPKEDVPISGSGFSEEDFVLKGDIPEGNVQSSGLGFPFQDPTNSTQCSGLGFREEDYVPKEDVPSSGLEFREVDFLSKKNVPNKGVPCPDSGFREEDFVLKEEIPSGLEKEHRSLTWITYWVNWIQQNMNVLVEIKTQPWFHDLKVSWKEHQRGAEQGELNNNSDVSSMENRKKELWKQWVAKQHALMEWNSQTADWFKHLLDNVERMNPDESEQQQLQKDFYRKNRQTRKLWMLILALLFEECEREENIVDKEFYLDHLLQDTLT</sequence>
<dbReference type="RefSeq" id="XP_019916676.1">
    <property type="nucleotide sequence ID" value="XM_020061346.1"/>
</dbReference>
<dbReference type="AlphaFoldDB" id="A0A1B1E4R8"/>
<dbReference type="InterPro" id="IPR024288">
    <property type="entry name" value="SICA_C"/>
</dbReference>
<name>A0A1B1E4R8_9APIC</name>
<dbReference type="OrthoDB" id="376328at2759"/>
<feature type="compositionally biased region" description="Pro residues" evidence="1">
    <location>
        <begin position="87"/>
        <end position="99"/>
    </location>
</feature>
<keyword evidence="2" id="KW-1133">Transmembrane helix</keyword>
<dbReference type="Proteomes" id="UP000092716">
    <property type="component" value="Chromosome 12"/>
</dbReference>
<keyword evidence="2" id="KW-0812">Transmembrane</keyword>
<evidence type="ECO:0000256" key="2">
    <source>
        <dbReference type="SAM" id="Phobius"/>
    </source>
</evidence>
<dbReference type="EMBL" id="CP016250">
    <property type="protein sequence ID" value="ANQ09981.1"/>
    <property type="molecule type" value="Genomic_DNA"/>
</dbReference>
<feature type="transmembrane region" description="Helical" evidence="2">
    <location>
        <begin position="144"/>
        <end position="166"/>
    </location>
</feature>
<dbReference type="KEGG" id="pcot:PCOAH_00045620"/>
<feature type="region of interest" description="Disordered" evidence="1">
    <location>
        <begin position="1"/>
        <end position="120"/>
    </location>
</feature>
<feature type="compositionally biased region" description="Low complexity" evidence="1">
    <location>
        <begin position="24"/>
        <end position="37"/>
    </location>
</feature>
<evidence type="ECO:0000313" key="4">
    <source>
        <dbReference type="EMBL" id="ANQ09981.1"/>
    </source>
</evidence>
<organism evidence="4 5">
    <name type="scientific">Plasmodium coatneyi</name>
    <dbReference type="NCBI Taxonomy" id="208452"/>
    <lineage>
        <taxon>Eukaryota</taxon>
        <taxon>Sar</taxon>
        <taxon>Alveolata</taxon>
        <taxon>Apicomplexa</taxon>
        <taxon>Aconoidasida</taxon>
        <taxon>Haemosporida</taxon>
        <taxon>Plasmodiidae</taxon>
        <taxon>Plasmodium</taxon>
    </lineage>
</organism>
<feature type="compositionally biased region" description="Basic residues" evidence="1">
    <location>
        <begin position="218"/>
        <end position="229"/>
    </location>
</feature>
<evidence type="ECO:0000313" key="5">
    <source>
        <dbReference type="Proteomes" id="UP000092716"/>
    </source>
</evidence>
<gene>
    <name evidence="4" type="ORF">PCOAH_00045620</name>
</gene>
<dbReference type="Pfam" id="PF12879">
    <property type="entry name" value="SICA_C"/>
    <property type="match status" value="1"/>
</dbReference>